<name>A0ABT0NRW5_9ACTN</name>
<keyword evidence="1" id="KW-1133">Transmembrane helix</keyword>
<feature type="transmembrane region" description="Helical" evidence="1">
    <location>
        <begin position="104"/>
        <end position="129"/>
    </location>
</feature>
<reference evidence="2 3" key="1">
    <citation type="submission" date="2022-05" db="EMBL/GenBank/DDBJ databases">
        <title>Genome Resource of Streptomyces lavenduligriseus GA1-1, a Strain with Broad-Spectrum Antifungal Activity against Phytopathogenic Fungi.</title>
        <authorList>
            <person name="Qi D."/>
        </authorList>
    </citation>
    <scope>NUCLEOTIDE SEQUENCE [LARGE SCALE GENOMIC DNA]</scope>
    <source>
        <strain evidence="2 3">GA1-1</strain>
    </source>
</reference>
<protein>
    <recommendedName>
        <fullName evidence="4">Integral membrane protein</fullName>
    </recommendedName>
</protein>
<evidence type="ECO:0000313" key="2">
    <source>
        <dbReference type="EMBL" id="MCL3994043.1"/>
    </source>
</evidence>
<dbReference type="RefSeq" id="WP_249458825.1">
    <property type="nucleotide sequence ID" value="NZ_JAMCCK010000015.1"/>
</dbReference>
<feature type="transmembrane region" description="Helical" evidence="1">
    <location>
        <begin position="23"/>
        <end position="44"/>
    </location>
</feature>
<dbReference type="EMBL" id="JAMCCK010000015">
    <property type="protein sequence ID" value="MCL3994043.1"/>
    <property type="molecule type" value="Genomic_DNA"/>
</dbReference>
<evidence type="ECO:0000313" key="3">
    <source>
        <dbReference type="Proteomes" id="UP001202052"/>
    </source>
</evidence>
<comment type="caution">
    <text evidence="2">The sequence shown here is derived from an EMBL/GenBank/DDBJ whole genome shotgun (WGS) entry which is preliminary data.</text>
</comment>
<dbReference type="Proteomes" id="UP001202052">
    <property type="component" value="Unassembled WGS sequence"/>
</dbReference>
<organism evidence="2 3">
    <name type="scientific">Streptomyces lavenduligriseus</name>
    <dbReference type="NCBI Taxonomy" id="67315"/>
    <lineage>
        <taxon>Bacteria</taxon>
        <taxon>Bacillati</taxon>
        <taxon>Actinomycetota</taxon>
        <taxon>Actinomycetes</taxon>
        <taxon>Kitasatosporales</taxon>
        <taxon>Streptomycetaceae</taxon>
        <taxon>Streptomyces</taxon>
    </lineage>
</organism>
<gene>
    <name evidence="2" type="ORF">M4438_10940</name>
</gene>
<proteinExistence type="predicted"/>
<sequence length="173" mass="17848">MPSVLTPGSGAAEHRPGQPRTDYAGAIYGALLAASVIAGTGAVGPFSRLGLVLFLLVTGVVFWAAHVYARLAGDRAHGQRLSWNEVRHVAGHEWPVVQAAVPPAIAVAISPLLGLGLAGTAWFALGVALFEQVMWSTVAAVRAGASRRLVVVSGLVNLALGLVIVVAKTTIHH</sequence>
<accession>A0ABT0NRW5</accession>
<keyword evidence="1" id="KW-0812">Transmembrane</keyword>
<evidence type="ECO:0000256" key="1">
    <source>
        <dbReference type="SAM" id="Phobius"/>
    </source>
</evidence>
<evidence type="ECO:0008006" key="4">
    <source>
        <dbReference type="Google" id="ProtNLM"/>
    </source>
</evidence>
<keyword evidence="1" id="KW-0472">Membrane</keyword>
<keyword evidence="3" id="KW-1185">Reference proteome</keyword>
<feature type="transmembrane region" description="Helical" evidence="1">
    <location>
        <begin position="149"/>
        <end position="167"/>
    </location>
</feature>
<feature type="transmembrane region" description="Helical" evidence="1">
    <location>
        <begin position="51"/>
        <end position="69"/>
    </location>
</feature>